<keyword evidence="8" id="KW-1185">Reference proteome</keyword>
<dbReference type="Pfam" id="PF04505">
    <property type="entry name" value="CD225"/>
    <property type="match status" value="1"/>
</dbReference>
<evidence type="ECO:0000256" key="5">
    <source>
        <dbReference type="ARBA" id="ARBA00023136"/>
    </source>
</evidence>
<dbReference type="PANTHER" id="PTHR14948:SF25">
    <property type="entry name" value="DUF4190 DOMAIN-CONTAINING PROTEIN"/>
    <property type="match status" value="1"/>
</dbReference>
<feature type="transmembrane region" description="Helical" evidence="6">
    <location>
        <begin position="96"/>
        <end position="121"/>
    </location>
</feature>
<feature type="transmembrane region" description="Helical" evidence="6">
    <location>
        <begin position="56"/>
        <end position="75"/>
    </location>
</feature>
<dbReference type="InterPro" id="IPR007593">
    <property type="entry name" value="CD225/Dispanin_fam"/>
</dbReference>
<keyword evidence="5 6" id="KW-0472">Membrane</keyword>
<reference evidence="7" key="1">
    <citation type="submission" date="2018-11" db="EMBL/GenBank/DDBJ databases">
        <authorList>
            <person name="Alioto T."/>
            <person name="Alioto T."/>
        </authorList>
    </citation>
    <scope>NUCLEOTIDE SEQUENCE</scope>
</reference>
<comment type="caution">
    <text evidence="7">The sequence shown here is derived from an EMBL/GenBank/DDBJ whole genome shotgun (WGS) entry which is preliminary data.</text>
</comment>
<dbReference type="Proteomes" id="UP000596742">
    <property type="component" value="Unassembled WGS sequence"/>
</dbReference>
<gene>
    <name evidence="7" type="ORF">MGAL_10B067659</name>
</gene>
<evidence type="ECO:0000313" key="8">
    <source>
        <dbReference type="Proteomes" id="UP000596742"/>
    </source>
</evidence>
<keyword evidence="4 6" id="KW-1133">Transmembrane helix</keyword>
<comment type="subcellular location">
    <subcellularLocation>
        <location evidence="1">Membrane</location>
    </subcellularLocation>
</comment>
<evidence type="ECO:0000313" key="7">
    <source>
        <dbReference type="EMBL" id="VDI55537.1"/>
    </source>
</evidence>
<comment type="similarity">
    <text evidence="2">Belongs to the CD225/Dispanin family.</text>
</comment>
<sequence length="124" mass="13755">MAQIHSDKQILVNADELQHGDRYFSPESQYYRTQVQAGREIDRGHESEPSDYMCSAIFACLCCCWPLGLIAMYAANSANDARAKGDFEEARTKNSLALSMIIGSVIFGIITVGVIVAIRVYQTQ</sequence>
<accession>A0A8B6FUN2</accession>
<evidence type="ECO:0000256" key="1">
    <source>
        <dbReference type="ARBA" id="ARBA00004370"/>
    </source>
</evidence>
<dbReference type="GO" id="GO:0016020">
    <property type="term" value="C:membrane"/>
    <property type="evidence" value="ECO:0007669"/>
    <property type="project" value="UniProtKB-SubCell"/>
</dbReference>
<evidence type="ECO:0000256" key="4">
    <source>
        <dbReference type="ARBA" id="ARBA00022989"/>
    </source>
</evidence>
<evidence type="ECO:0000256" key="3">
    <source>
        <dbReference type="ARBA" id="ARBA00022692"/>
    </source>
</evidence>
<dbReference type="InterPro" id="IPR051423">
    <property type="entry name" value="CD225/Dispanin"/>
</dbReference>
<proteinExistence type="inferred from homology"/>
<dbReference type="AlphaFoldDB" id="A0A8B6FUN2"/>
<evidence type="ECO:0000256" key="6">
    <source>
        <dbReference type="SAM" id="Phobius"/>
    </source>
</evidence>
<dbReference type="OrthoDB" id="5989802at2759"/>
<organism evidence="7 8">
    <name type="scientific">Mytilus galloprovincialis</name>
    <name type="common">Mediterranean mussel</name>
    <dbReference type="NCBI Taxonomy" id="29158"/>
    <lineage>
        <taxon>Eukaryota</taxon>
        <taxon>Metazoa</taxon>
        <taxon>Spiralia</taxon>
        <taxon>Lophotrochozoa</taxon>
        <taxon>Mollusca</taxon>
        <taxon>Bivalvia</taxon>
        <taxon>Autobranchia</taxon>
        <taxon>Pteriomorphia</taxon>
        <taxon>Mytilida</taxon>
        <taxon>Mytiloidea</taxon>
        <taxon>Mytilidae</taxon>
        <taxon>Mytilinae</taxon>
        <taxon>Mytilus</taxon>
    </lineage>
</organism>
<dbReference type="PANTHER" id="PTHR14948">
    <property type="entry name" value="NG5"/>
    <property type="match status" value="1"/>
</dbReference>
<name>A0A8B6FUN2_MYTGA</name>
<dbReference type="EMBL" id="UYJE01007510">
    <property type="protein sequence ID" value="VDI55537.1"/>
    <property type="molecule type" value="Genomic_DNA"/>
</dbReference>
<keyword evidence="3 6" id="KW-0812">Transmembrane</keyword>
<protein>
    <submittedName>
        <fullName evidence="7">Uncharacterized protein</fullName>
    </submittedName>
</protein>
<evidence type="ECO:0000256" key="2">
    <source>
        <dbReference type="ARBA" id="ARBA00006843"/>
    </source>
</evidence>